<dbReference type="Pfam" id="PF02518">
    <property type="entry name" value="HATPase_c"/>
    <property type="match status" value="1"/>
</dbReference>
<dbReference type="RefSeq" id="WP_131775594.1">
    <property type="nucleotide sequence ID" value="NZ_BMOB01000001.1"/>
</dbReference>
<dbReference type="InterPro" id="IPR005467">
    <property type="entry name" value="His_kinase_dom"/>
</dbReference>
<dbReference type="EC" id="2.7.13.3" evidence="2"/>
<evidence type="ECO:0000256" key="12">
    <source>
        <dbReference type="PROSITE-ProRule" id="PRU00110"/>
    </source>
</evidence>
<dbReference type="InterPro" id="IPR004105">
    <property type="entry name" value="CheA-like_dim"/>
</dbReference>
<dbReference type="SUPFAM" id="SSF47384">
    <property type="entry name" value="Homodimeric domain of signal transducing histidine kinase"/>
    <property type="match status" value="1"/>
</dbReference>
<dbReference type="InterPro" id="IPR008207">
    <property type="entry name" value="Sig_transdc_His_kin_Hpt_dom"/>
</dbReference>
<feature type="domain" description="CheW-like" evidence="15">
    <location>
        <begin position="402"/>
        <end position="538"/>
    </location>
</feature>
<comment type="function">
    <text evidence="11">Involved in the transmission of sensory signals from the chemoreceptors to the flagellar motors. CheA is autophosphorylated; it can transfer its phosphate group to either CheB or CheY.</text>
</comment>
<comment type="catalytic activity">
    <reaction evidence="1">
        <text>ATP + protein L-histidine = ADP + protein N-phospho-L-histidine.</text>
        <dbReference type="EC" id="2.7.13.3"/>
    </reaction>
</comment>
<keyword evidence="8" id="KW-0418">Kinase</keyword>
<dbReference type="SMART" id="SM01231">
    <property type="entry name" value="H-kinase_dim"/>
    <property type="match status" value="1"/>
</dbReference>
<evidence type="ECO:0000313" key="18">
    <source>
        <dbReference type="Proteomes" id="UP000630149"/>
    </source>
</evidence>
<dbReference type="PANTHER" id="PTHR43395">
    <property type="entry name" value="SENSOR HISTIDINE KINASE CHEA"/>
    <property type="match status" value="1"/>
</dbReference>
<dbReference type="SMART" id="SM00260">
    <property type="entry name" value="CheW"/>
    <property type="match status" value="1"/>
</dbReference>
<dbReference type="InterPro" id="IPR037006">
    <property type="entry name" value="CheA-like_homodim_sf"/>
</dbReference>
<dbReference type="Gene3D" id="2.30.30.40">
    <property type="entry name" value="SH3 Domains"/>
    <property type="match status" value="1"/>
</dbReference>
<dbReference type="GO" id="GO:0000155">
    <property type="term" value="F:phosphorelay sensor kinase activity"/>
    <property type="evidence" value="ECO:0007669"/>
    <property type="project" value="InterPro"/>
</dbReference>
<reference evidence="17" key="2">
    <citation type="submission" date="2020-09" db="EMBL/GenBank/DDBJ databases">
        <authorList>
            <person name="Sun Q."/>
            <person name="Ohkuma M."/>
        </authorList>
    </citation>
    <scope>NUCLEOTIDE SEQUENCE</scope>
    <source>
        <strain evidence="17">JCM 13919</strain>
    </source>
</reference>
<dbReference type="FunFam" id="3.30.565.10:FF:000016">
    <property type="entry name" value="Chemotaxis protein CheA, putative"/>
    <property type="match status" value="1"/>
</dbReference>
<sequence length="538" mass="60196">MNTDQYLELFVSEAHELLTTLNQGLIQLEKSSNDTHTLDEVFRASHTLKGNAAAMGYERVVNLAHAMENTLSLIREGQLTYTASVATELLNGVDLLQAMVEEIQSGQAPQLDEKPLIATLQELKEDAPKATSQVITNEQPAGAEEIKSTSSLKYVRINLERLESLMNLVGELHLSKIRLIKLSQSIEHEAFEKNVNELERIINQLQNETMQMRLLPLQYIFNYYPRLIRNDAQKENKIVELIFSGSDIGLDRMILDEINDPLLHILRNALSHGIESPEQRKEKGKSETGHIYVSAHREQNQVVIQVEDDGAGIDINVLKTKLLKQGLVTKESLTQLTEQELLLMIAQPGFSLTEEITERSGRGMGMSVVKRKIDAIGGSLLIQNKPDKGCIFTLRLPISMAIIHALLIRLESDTLVIPLYHILEAVKLDPKSIRNVGAQEFLPYRNEVIPLIRLGEILKFSSPQNRTESIKFMSIVVCQVNHHKLGLLVDEFLGEQEIVIKPLETSIENLDIFSGATLLADGRAALILDASTLVNHIG</sequence>
<dbReference type="CDD" id="cd00731">
    <property type="entry name" value="CheA_reg"/>
    <property type="match status" value="1"/>
</dbReference>
<organism evidence="17 18">
    <name type="scientific">Legionella impletisoli</name>
    <dbReference type="NCBI Taxonomy" id="343510"/>
    <lineage>
        <taxon>Bacteria</taxon>
        <taxon>Pseudomonadati</taxon>
        <taxon>Pseudomonadota</taxon>
        <taxon>Gammaproteobacteria</taxon>
        <taxon>Legionellales</taxon>
        <taxon>Legionellaceae</taxon>
        <taxon>Legionella</taxon>
    </lineage>
</organism>
<dbReference type="SMART" id="SM00387">
    <property type="entry name" value="HATPase_c"/>
    <property type="match status" value="1"/>
</dbReference>
<evidence type="ECO:0000313" key="17">
    <source>
        <dbReference type="EMBL" id="GGI78207.1"/>
    </source>
</evidence>
<evidence type="ECO:0000256" key="10">
    <source>
        <dbReference type="ARBA" id="ARBA00023012"/>
    </source>
</evidence>
<dbReference type="PRINTS" id="PR00344">
    <property type="entry name" value="BCTRLSENSOR"/>
</dbReference>
<dbReference type="InterPro" id="IPR003594">
    <property type="entry name" value="HATPase_dom"/>
</dbReference>
<feature type="coiled-coil region" evidence="13">
    <location>
        <begin position="188"/>
        <end position="215"/>
    </location>
</feature>
<dbReference type="GO" id="GO:0006935">
    <property type="term" value="P:chemotaxis"/>
    <property type="evidence" value="ECO:0007669"/>
    <property type="project" value="InterPro"/>
</dbReference>
<dbReference type="Gene3D" id="1.10.287.560">
    <property type="entry name" value="Histidine kinase CheA-like, homodimeric domain"/>
    <property type="match status" value="1"/>
</dbReference>
<comment type="caution">
    <text evidence="17">The sequence shown here is derived from an EMBL/GenBank/DDBJ whole genome shotgun (WGS) entry which is preliminary data.</text>
</comment>
<evidence type="ECO:0000256" key="11">
    <source>
        <dbReference type="ARBA" id="ARBA00035100"/>
    </source>
</evidence>
<keyword evidence="9" id="KW-0067">ATP-binding</keyword>
<dbReference type="OrthoDB" id="9803176at2"/>
<evidence type="ECO:0000259" key="16">
    <source>
        <dbReference type="PROSITE" id="PS50894"/>
    </source>
</evidence>
<evidence type="ECO:0000256" key="3">
    <source>
        <dbReference type="ARBA" id="ARBA00021495"/>
    </source>
</evidence>
<dbReference type="AlphaFoldDB" id="A0A917JQY1"/>
<dbReference type="EMBL" id="BMOB01000001">
    <property type="protein sequence ID" value="GGI78207.1"/>
    <property type="molecule type" value="Genomic_DNA"/>
</dbReference>
<keyword evidence="18" id="KW-1185">Reference proteome</keyword>
<dbReference type="GO" id="GO:0005737">
    <property type="term" value="C:cytoplasm"/>
    <property type="evidence" value="ECO:0007669"/>
    <property type="project" value="InterPro"/>
</dbReference>
<dbReference type="InterPro" id="IPR036097">
    <property type="entry name" value="HisK_dim/P_sf"/>
</dbReference>
<evidence type="ECO:0000259" key="15">
    <source>
        <dbReference type="PROSITE" id="PS50851"/>
    </source>
</evidence>
<evidence type="ECO:0000256" key="6">
    <source>
        <dbReference type="ARBA" id="ARBA00022679"/>
    </source>
</evidence>
<dbReference type="SUPFAM" id="SSF47226">
    <property type="entry name" value="Histidine-containing phosphotransfer domain, HPT domain"/>
    <property type="match status" value="1"/>
</dbReference>
<accession>A0A917JQY1</accession>
<feature type="modified residue" description="Phosphohistidine" evidence="12">
    <location>
        <position position="46"/>
    </location>
</feature>
<dbReference type="Pfam" id="PF01584">
    <property type="entry name" value="CheW"/>
    <property type="match status" value="1"/>
</dbReference>
<evidence type="ECO:0000256" key="13">
    <source>
        <dbReference type="SAM" id="Coils"/>
    </source>
</evidence>
<dbReference type="CDD" id="cd00088">
    <property type="entry name" value="HPT"/>
    <property type="match status" value="1"/>
</dbReference>
<dbReference type="Pfam" id="PF02895">
    <property type="entry name" value="H-kinase_dim"/>
    <property type="match status" value="1"/>
</dbReference>
<evidence type="ECO:0000256" key="9">
    <source>
        <dbReference type="ARBA" id="ARBA00022840"/>
    </source>
</evidence>
<keyword evidence="6" id="KW-0808">Transferase</keyword>
<keyword evidence="7" id="KW-0547">Nucleotide-binding</keyword>
<keyword evidence="10" id="KW-0902">Two-component regulatory system</keyword>
<evidence type="ECO:0000256" key="2">
    <source>
        <dbReference type="ARBA" id="ARBA00012438"/>
    </source>
</evidence>
<dbReference type="InterPro" id="IPR004358">
    <property type="entry name" value="Sig_transdc_His_kin-like_C"/>
</dbReference>
<dbReference type="SUPFAM" id="SSF55874">
    <property type="entry name" value="ATPase domain of HSP90 chaperone/DNA topoisomerase II/histidine kinase"/>
    <property type="match status" value="1"/>
</dbReference>
<gene>
    <name evidence="17" type="primary">cheA44H</name>
    <name evidence="17" type="ORF">GCM10007966_03620</name>
</gene>
<evidence type="ECO:0000259" key="14">
    <source>
        <dbReference type="PROSITE" id="PS50109"/>
    </source>
</evidence>
<dbReference type="InterPro" id="IPR051315">
    <property type="entry name" value="Bact_Chemotaxis_CheA"/>
</dbReference>
<dbReference type="InterPro" id="IPR036641">
    <property type="entry name" value="HPT_dom_sf"/>
</dbReference>
<evidence type="ECO:0000256" key="8">
    <source>
        <dbReference type="ARBA" id="ARBA00022777"/>
    </source>
</evidence>
<proteinExistence type="predicted"/>
<keyword evidence="4" id="KW-0145">Chemotaxis</keyword>
<dbReference type="SMART" id="SM00073">
    <property type="entry name" value="HPT"/>
    <property type="match status" value="1"/>
</dbReference>
<dbReference type="Gene3D" id="3.30.565.10">
    <property type="entry name" value="Histidine kinase-like ATPase, C-terminal domain"/>
    <property type="match status" value="1"/>
</dbReference>
<evidence type="ECO:0000256" key="4">
    <source>
        <dbReference type="ARBA" id="ARBA00022500"/>
    </source>
</evidence>
<dbReference type="Pfam" id="PF01627">
    <property type="entry name" value="Hpt"/>
    <property type="match status" value="1"/>
</dbReference>
<evidence type="ECO:0000256" key="1">
    <source>
        <dbReference type="ARBA" id="ARBA00000085"/>
    </source>
</evidence>
<dbReference type="PROSITE" id="PS50109">
    <property type="entry name" value="HIS_KIN"/>
    <property type="match status" value="1"/>
</dbReference>
<evidence type="ECO:0000256" key="5">
    <source>
        <dbReference type="ARBA" id="ARBA00022553"/>
    </source>
</evidence>
<name>A0A917JQY1_9GAMM</name>
<keyword evidence="13" id="KW-0175">Coiled coil</keyword>
<evidence type="ECO:0000256" key="7">
    <source>
        <dbReference type="ARBA" id="ARBA00022741"/>
    </source>
</evidence>
<dbReference type="Gene3D" id="1.20.120.160">
    <property type="entry name" value="HPT domain"/>
    <property type="match status" value="1"/>
</dbReference>
<dbReference type="InterPro" id="IPR036890">
    <property type="entry name" value="HATPase_C_sf"/>
</dbReference>
<dbReference type="PROSITE" id="PS50894">
    <property type="entry name" value="HPT"/>
    <property type="match status" value="1"/>
</dbReference>
<reference evidence="17" key="1">
    <citation type="journal article" date="2014" name="Int. J. Syst. Evol. Microbiol.">
        <title>Complete genome sequence of Corynebacterium casei LMG S-19264T (=DSM 44701T), isolated from a smear-ripened cheese.</title>
        <authorList>
            <consortium name="US DOE Joint Genome Institute (JGI-PGF)"/>
            <person name="Walter F."/>
            <person name="Albersmeier A."/>
            <person name="Kalinowski J."/>
            <person name="Ruckert C."/>
        </authorList>
    </citation>
    <scope>NUCLEOTIDE SEQUENCE</scope>
    <source>
        <strain evidence="17">JCM 13919</strain>
    </source>
</reference>
<dbReference type="InterPro" id="IPR002545">
    <property type="entry name" value="CheW-lke_dom"/>
</dbReference>
<dbReference type="Proteomes" id="UP000630149">
    <property type="component" value="Unassembled WGS sequence"/>
</dbReference>
<protein>
    <recommendedName>
        <fullName evidence="3">Chemotaxis protein CheA</fullName>
        <ecNumber evidence="2">2.7.13.3</ecNumber>
    </recommendedName>
</protein>
<dbReference type="InterPro" id="IPR036061">
    <property type="entry name" value="CheW-like_dom_sf"/>
</dbReference>
<feature type="domain" description="HPt" evidence="16">
    <location>
        <begin position="1"/>
        <end position="103"/>
    </location>
</feature>
<dbReference type="PROSITE" id="PS50851">
    <property type="entry name" value="CHEW"/>
    <property type="match status" value="1"/>
</dbReference>
<feature type="domain" description="Histidine kinase" evidence="14">
    <location>
        <begin position="195"/>
        <end position="400"/>
    </location>
</feature>
<dbReference type="SUPFAM" id="SSF50341">
    <property type="entry name" value="CheW-like"/>
    <property type="match status" value="1"/>
</dbReference>
<keyword evidence="5 12" id="KW-0597">Phosphoprotein</keyword>
<dbReference type="PANTHER" id="PTHR43395:SF10">
    <property type="entry name" value="CHEMOTAXIS PROTEIN CHEA"/>
    <property type="match status" value="1"/>
</dbReference>